<protein>
    <submittedName>
        <fullName evidence="1">Uncharacterized protein</fullName>
    </submittedName>
</protein>
<accession>A0ABD2NSC5</accession>
<dbReference type="EMBL" id="JABFTP020000144">
    <property type="protein sequence ID" value="KAL3281509.1"/>
    <property type="molecule type" value="Genomic_DNA"/>
</dbReference>
<gene>
    <name evidence="1" type="ORF">HHI36_004716</name>
</gene>
<feature type="non-terminal residue" evidence="1">
    <location>
        <position position="1"/>
    </location>
</feature>
<sequence>LGSQLSPNPNATYADKIRPTGESFVASGVVKATTKTPDIHAIRNSNYVSRGVGKISQMENVTMRQEAQQFMISKRDNNKDSTEWKLVERKKQKPQNKLPTVMGTASPTLAGDFAGRKRMAWLFITRVRKGTTSTHVENYLKLKAENCEIDVKDLNSKSDYHESFRVGTELSRVENFMDSSFWPDGVIVRGYRFFFSERSS</sequence>
<dbReference type="AlphaFoldDB" id="A0ABD2NSC5"/>
<keyword evidence="2" id="KW-1185">Reference proteome</keyword>
<evidence type="ECO:0000313" key="1">
    <source>
        <dbReference type="EMBL" id="KAL3281509.1"/>
    </source>
</evidence>
<evidence type="ECO:0000313" key="2">
    <source>
        <dbReference type="Proteomes" id="UP001516400"/>
    </source>
</evidence>
<name>A0ABD2NSC5_9CUCU</name>
<comment type="caution">
    <text evidence="1">The sequence shown here is derived from an EMBL/GenBank/DDBJ whole genome shotgun (WGS) entry which is preliminary data.</text>
</comment>
<proteinExistence type="predicted"/>
<reference evidence="1 2" key="1">
    <citation type="journal article" date="2021" name="BMC Biol.">
        <title>Horizontally acquired antibacterial genes associated with adaptive radiation of ladybird beetles.</title>
        <authorList>
            <person name="Li H.S."/>
            <person name="Tang X.F."/>
            <person name="Huang Y.H."/>
            <person name="Xu Z.Y."/>
            <person name="Chen M.L."/>
            <person name="Du X.Y."/>
            <person name="Qiu B.Y."/>
            <person name="Chen P.T."/>
            <person name="Zhang W."/>
            <person name="Slipinski A."/>
            <person name="Escalona H.E."/>
            <person name="Waterhouse R.M."/>
            <person name="Zwick A."/>
            <person name="Pang H."/>
        </authorList>
    </citation>
    <scope>NUCLEOTIDE SEQUENCE [LARGE SCALE GENOMIC DNA]</scope>
    <source>
        <strain evidence="1">SYSU2018</strain>
    </source>
</reference>
<dbReference type="Proteomes" id="UP001516400">
    <property type="component" value="Unassembled WGS sequence"/>
</dbReference>
<organism evidence="1 2">
    <name type="scientific">Cryptolaemus montrouzieri</name>
    <dbReference type="NCBI Taxonomy" id="559131"/>
    <lineage>
        <taxon>Eukaryota</taxon>
        <taxon>Metazoa</taxon>
        <taxon>Ecdysozoa</taxon>
        <taxon>Arthropoda</taxon>
        <taxon>Hexapoda</taxon>
        <taxon>Insecta</taxon>
        <taxon>Pterygota</taxon>
        <taxon>Neoptera</taxon>
        <taxon>Endopterygota</taxon>
        <taxon>Coleoptera</taxon>
        <taxon>Polyphaga</taxon>
        <taxon>Cucujiformia</taxon>
        <taxon>Coccinelloidea</taxon>
        <taxon>Coccinellidae</taxon>
        <taxon>Scymninae</taxon>
        <taxon>Scymnini</taxon>
        <taxon>Cryptolaemus</taxon>
    </lineage>
</organism>